<dbReference type="InterPro" id="IPR001789">
    <property type="entry name" value="Sig_transdc_resp-reg_receiver"/>
</dbReference>
<dbReference type="NCBIfam" id="NF001965">
    <property type="entry name" value="PRK00742.1"/>
    <property type="match status" value="1"/>
</dbReference>
<dbReference type="Pfam" id="PF00072">
    <property type="entry name" value="Response_reg"/>
    <property type="match status" value="1"/>
</dbReference>
<dbReference type="PANTHER" id="PTHR42872:SF6">
    <property type="entry name" value="PROTEIN-GLUTAMATE METHYLESTERASE_PROTEIN-GLUTAMINE GLUTAMINASE"/>
    <property type="match status" value="1"/>
</dbReference>
<feature type="domain" description="Response regulatory" evidence="8">
    <location>
        <begin position="6"/>
        <end position="123"/>
    </location>
</feature>
<organism evidence="10 11">
    <name type="scientific">Aureibacillus halotolerans</name>
    <dbReference type="NCBI Taxonomy" id="1508390"/>
    <lineage>
        <taxon>Bacteria</taxon>
        <taxon>Bacillati</taxon>
        <taxon>Bacillota</taxon>
        <taxon>Bacilli</taxon>
        <taxon>Bacillales</taxon>
        <taxon>Bacillaceae</taxon>
        <taxon>Aureibacillus</taxon>
    </lineage>
</organism>
<evidence type="ECO:0000256" key="5">
    <source>
        <dbReference type="HAMAP-Rule" id="MF_00099"/>
    </source>
</evidence>
<dbReference type="PANTHER" id="PTHR42872">
    <property type="entry name" value="PROTEIN-GLUTAMATE METHYLESTERASE/PROTEIN-GLUTAMINE GLUTAMINASE"/>
    <property type="match status" value="1"/>
</dbReference>
<protein>
    <recommendedName>
        <fullName evidence="5">Protein-glutamate methylesterase/protein-glutamine glutaminase</fullName>
        <ecNumber evidence="5">3.1.1.61</ecNumber>
        <ecNumber evidence="5">3.5.1.44</ecNumber>
    </recommendedName>
</protein>
<dbReference type="InterPro" id="IPR011006">
    <property type="entry name" value="CheY-like_superfamily"/>
</dbReference>
<evidence type="ECO:0000256" key="7">
    <source>
        <dbReference type="PROSITE-ProRule" id="PRU00169"/>
    </source>
</evidence>
<comment type="caution">
    <text evidence="10">The sequence shown here is derived from an EMBL/GenBank/DDBJ whole genome shotgun (WGS) entry which is preliminary data.</text>
</comment>
<dbReference type="EC" id="3.5.1.44" evidence="5"/>
<evidence type="ECO:0000313" key="11">
    <source>
        <dbReference type="Proteomes" id="UP000295632"/>
    </source>
</evidence>
<reference evidence="10 11" key="1">
    <citation type="submission" date="2019-03" db="EMBL/GenBank/DDBJ databases">
        <title>Genomic Encyclopedia of Type Strains, Phase IV (KMG-IV): sequencing the most valuable type-strain genomes for metagenomic binning, comparative biology and taxonomic classification.</title>
        <authorList>
            <person name="Goeker M."/>
        </authorList>
    </citation>
    <scope>NUCLEOTIDE SEQUENCE [LARGE SCALE GENOMIC DNA]</scope>
    <source>
        <strain evidence="10 11">DSM 28697</strain>
    </source>
</reference>
<comment type="subcellular location">
    <subcellularLocation>
        <location evidence="5">Cytoplasm</location>
    </subcellularLocation>
</comment>
<dbReference type="EMBL" id="SNYJ01000007">
    <property type="protein sequence ID" value="TDQ39667.1"/>
    <property type="molecule type" value="Genomic_DNA"/>
</dbReference>
<dbReference type="EC" id="3.1.1.61" evidence="5"/>
<dbReference type="Gene3D" id="3.40.50.2300">
    <property type="match status" value="1"/>
</dbReference>
<dbReference type="CDD" id="cd17541">
    <property type="entry name" value="REC_CheB-like"/>
    <property type="match status" value="1"/>
</dbReference>
<evidence type="ECO:0000259" key="8">
    <source>
        <dbReference type="PROSITE" id="PS50110"/>
    </source>
</evidence>
<comment type="catalytic activity">
    <reaction evidence="5">
        <text>L-glutaminyl-[protein] + H2O = L-glutamyl-[protein] + NH4(+)</text>
        <dbReference type="Rhea" id="RHEA:16441"/>
        <dbReference type="Rhea" id="RHEA-COMP:10207"/>
        <dbReference type="Rhea" id="RHEA-COMP:10208"/>
        <dbReference type="ChEBI" id="CHEBI:15377"/>
        <dbReference type="ChEBI" id="CHEBI:28938"/>
        <dbReference type="ChEBI" id="CHEBI:29973"/>
        <dbReference type="ChEBI" id="CHEBI:30011"/>
        <dbReference type="EC" id="3.5.1.44"/>
    </reaction>
</comment>
<dbReference type="CDD" id="cd16432">
    <property type="entry name" value="CheB_Rec"/>
    <property type="match status" value="1"/>
</dbReference>
<comment type="domain">
    <text evidence="5">Contains a C-terminal catalytic domain, and an N-terminal region which modulates catalytic activity.</text>
</comment>
<evidence type="ECO:0000259" key="9">
    <source>
        <dbReference type="PROSITE" id="PS50122"/>
    </source>
</evidence>
<dbReference type="SUPFAM" id="SSF52172">
    <property type="entry name" value="CheY-like"/>
    <property type="match status" value="1"/>
</dbReference>
<dbReference type="OrthoDB" id="9793421at2"/>
<comment type="similarity">
    <text evidence="5">Belongs to the CheB family.</text>
</comment>
<evidence type="ECO:0000256" key="2">
    <source>
        <dbReference type="ARBA" id="ARBA00022500"/>
    </source>
</evidence>
<sequence length="369" mass="39859">MRNKIRVLIVDDSAFMRKLIRSFLESHPDIEIVDIARNGEDAVEKAKRHRPDVMTMDVEMPVKNGLEAVSEIMAQSPCAIIMLSSVTIKGAELTIDAMQRGAIDFVQKPSGAISLDLDLVKDELVQKVVQAASANPVYKQPVVKQKPPKVTIKQPEPVRRMRTGRAQQPELIVIGSSTGGPRALAAVLTNLPKDFQTPIVIVQHMPPGFTGSLAKRLHQQSRITVKEASHAELLKKGHAYIAPGGVHLVIERVGSSLAACLSTAPPLHRHRPSVDVLCLSVAKLGIASTSVILTGMGKDGTKGVRALKEQGRHYCIAQSKRTSIIHGMPGSIIQSELHDEETDIDKVADSLCQKLLPAGGITDGNQSIS</sequence>
<accession>A0A4V3D5D6</accession>
<comment type="catalytic activity">
    <reaction evidence="4 5">
        <text>[protein]-L-glutamate 5-O-methyl ester + H2O = L-glutamyl-[protein] + methanol + H(+)</text>
        <dbReference type="Rhea" id="RHEA:23236"/>
        <dbReference type="Rhea" id="RHEA-COMP:10208"/>
        <dbReference type="Rhea" id="RHEA-COMP:10311"/>
        <dbReference type="ChEBI" id="CHEBI:15377"/>
        <dbReference type="ChEBI" id="CHEBI:15378"/>
        <dbReference type="ChEBI" id="CHEBI:17790"/>
        <dbReference type="ChEBI" id="CHEBI:29973"/>
        <dbReference type="ChEBI" id="CHEBI:82795"/>
        <dbReference type="EC" id="3.1.1.61"/>
    </reaction>
</comment>
<name>A0A4V3D5D6_9BACI</name>
<dbReference type="HAMAP" id="MF_00099">
    <property type="entry name" value="CheB_chemtxs"/>
    <property type="match status" value="1"/>
</dbReference>
<feature type="active site" evidence="5 6">
    <location>
        <position position="177"/>
    </location>
</feature>
<dbReference type="AlphaFoldDB" id="A0A4V3D5D6"/>
<dbReference type="PROSITE" id="PS50110">
    <property type="entry name" value="RESPONSE_REGULATORY"/>
    <property type="match status" value="1"/>
</dbReference>
<feature type="active site" evidence="5 6">
    <location>
        <position position="204"/>
    </location>
</feature>
<feature type="active site" evidence="5 6">
    <location>
        <position position="299"/>
    </location>
</feature>
<dbReference type="SUPFAM" id="SSF52738">
    <property type="entry name" value="Methylesterase CheB, C-terminal domain"/>
    <property type="match status" value="1"/>
</dbReference>
<dbReference type="PIRSF" id="PIRSF000876">
    <property type="entry name" value="RR_chemtxs_CheB"/>
    <property type="match status" value="1"/>
</dbReference>
<evidence type="ECO:0000256" key="3">
    <source>
        <dbReference type="ARBA" id="ARBA00022801"/>
    </source>
</evidence>
<dbReference type="PROSITE" id="PS50122">
    <property type="entry name" value="CHEB"/>
    <property type="match status" value="1"/>
</dbReference>
<dbReference type="Pfam" id="PF01339">
    <property type="entry name" value="CheB_methylest"/>
    <property type="match status" value="1"/>
</dbReference>
<dbReference type="InterPro" id="IPR008248">
    <property type="entry name" value="CheB-like"/>
</dbReference>
<feature type="modified residue" description="4-aspartylphosphate" evidence="5 7">
    <location>
        <position position="57"/>
    </location>
</feature>
<evidence type="ECO:0000256" key="4">
    <source>
        <dbReference type="ARBA" id="ARBA00048267"/>
    </source>
</evidence>
<dbReference type="GO" id="GO:0006935">
    <property type="term" value="P:chemotaxis"/>
    <property type="evidence" value="ECO:0007669"/>
    <property type="project" value="UniProtKB-UniRule"/>
</dbReference>
<feature type="domain" description="CheB-type methylesterase" evidence="9">
    <location>
        <begin position="165"/>
        <end position="358"/>
    </location>
</feature>
<dbReference type="InterPro" id="IPR000673">
    <property type="entry name" value="Sig_transdc_resp-reg_Me-estase"/>
</dbReference>
<dbReference type="RefSeq" id="WP_133580346.1">
    <property type="nucleotide sequence ID" value="NZ_SNYJ01000007.1"/>
</dbReference>
<proteinExistence type="inferred from homology"/>
<keyword evidence="3 5" id="KW-0378">Hydrolase</keyword>
<keyword evidence="5 7" id="KW-0597">Phosphoprotein</keyword>
<dbReference type="InterPro" id="IPR035909">
    <property type="entry name" value="CheB_C"/>
</dbReference>
<dbReference type="GO" id="GO:0000156">
    <property type="term" value="F:phosphorelay response regulator activity"/>
    <property type="evidence" value="ECO:0007669"/>
    <property type="project" value="InterPro"/>
</dbReference>
<dbReference type="Proteomes" id="UP000295632">
    <property type="component" value="Unassembled WGS sequence"/>
</dbReference>
<keyword evidence="1 5" id="KW-0963">Cytoplasm</keyword>
<dbReference type="GO" id="GO:0050568">
    <property type="term" value="F:protein-glutamine glutaminase activity"/>
    <property type="evidence" value="ECO:0007669"/>
    <property type="project" value="UniProtKB-UniRule"/>
</dbReference>
<keyword evidence="2 5" id="KW-0145">Chemotaxis</keyword>
<dbReference type="SMART" id="SM00448">
    <property type="entry name" value="REC"/>
    <property type="match status" value="1"/>
</dbReference>
<gene>
    <name evidence="5" type="primary">cheB</name>
    <name evidence="10" type="ORF">EV213_10734</name>
</gene>
<evidence type="ECO:0000256" key="6">
    <source>
        <dbReference type="PROSITE-ProRule" id="PRU00050"/>
    </source>
</evidence>
<comment type="function">
    <text evidence="5">Involved in chemotaxis. Part of a chemotaxis signal transduction system that modulates chemotaxis in response to various stimuli. Catalyzes the demethylation of specific methylglutamate residues introduced into the chemoreceptors (methyl-accepting chemotaxis proteins or MCP) by CheR. Also mediates the irreversible deamidation of specific glutamine residues to glutamic acid.</text>
</comment>
<dbReference type="GO" id="GO:0005737">
    <property type="term" value="C:cytoplasm"/>
    <property type="evidence" value="ECO:0007669"/>
    <property type="project" value="UniProtKB-SubCell"/>
</dbReference>
<evidence type="ECO:0000313" key="10">
    <source>
        <dbReference type="EMBL" id="TDQ39667.1"/>
    </source>
</evidence>
<dbReference type="GO" id="GO:0008984">
    <property type="term" value="F:protein-glutamate methylesterase activity"/>
    <property type="evidence" value="ECO:0007669"/>
    <property type="project" value="UniProtKB-UniRule"/>
</dbReference>
<evidence type="ECO:0000256" key="1">
    <source>
        <dbReference type="ARBA" id="ARBA00022490"/>
    </source>
</evidence>
<comment type="PTM">
    <text evidence="5">Phosphorylated by CheA. Phosphorylation of the N-terminal regulatory domain activates the methylesterase activity.</text>
</comment>
<keyword evidence="11" id="KW-1185">Reference proteome</keyword>
<dbReference type="Gene3D" id="3.40.50.180">
    <property type="entry name" value="Methylesterase CheB, C-terminal domain"/>
    <property type="match status" value="1"/>
</dbReference>